<dbReference type="Gene3D" id="3.30.530.20">
    <property type="match status" value="1"/>
</dbReference>
<evidence type="ECO:0000313" key="2">
    <source>
        <dbReference type="EMBL" id="MBO9154349.1"/>
    </source>
</evidence>
<dbReference type="RefSeq" id="WP_209147466.1">
    <property type="nucleotide sequence ID" value="NZ_JAGHKP010000003.1"/>
</dbReference>
<reference evidence="3" key="1">
    <citation type="submission" date="2021-03" db="EMBL/GenBank/DDBJ databases">
        <title>Assistant Professor.</title>
        <authorList>
            <person name="Huq M.A."/>
        </authorList>
    </citation>
    <scope>NUCLEOTIDE SEQUENCE [LARGE SCALE GENOMIC DNA]</scope>
    <source>
        <strain evidence="3">MAH-28</strain>
    </source>
</reference>
<keyword evidence="1" id="KW-0472">Membrane</keyword>
<gene>
    <name evidence="2" type="ORF">J7I43_19140</name>
</gene>
<dbReference type="Proteomes" id="UP000679126">
    <property type="component" value="Unassembled WGS sequence"/>
</dbReference>
<keyword evidence="3" id="KW-1185">Reference proteome</keyword>
<feature type="transmembrane region" description="Helical" evidence="1">
    <location>
        <begin position="98"/>
        <end position="116"/>
    </location>
</feature>
<feature type="transmembrane region" description="Helical" evidence="1">
    <location>
        <begin position="46"/>
        <end position="63"/>
    </location>
</feature>
<dbReference type="Pfam" id="PF10604">
    <property type="entry name" value="Polyketide_cyc2"/>
    <property type="match status" value="1"/>
</dbReference>
<protein>
    <submittedName>
        <fullName evidence="2">SRPBCC family protein</fullName>
    </submittedName>
</protein>
<keyword evidence="1" id="KW-1133">Transmembrane helix</keyword>
<proteinExistence type="predicted"/>
<dbReference type="SUPFAM" id="SSF55961">
    <property type="entry name" value="Bet v1-like"/>
    <property type="match status" value="1"/>
</dbReference>
<keyword evidence="1" id="KW-0812">Transmembrane</keyword>
<feature type="transmembrane region" description="Helical" evidence="1">
    <location>
        <begin position="72"/>
        <end position="92"/>
    </location>
</feature>
<evidence type="ECO:0000256" key="1">
    <source>
        <dbReference type="SAM" id="Phobius"/>
    </source>
</evidence>
<feature type="transmembrane region" description="Helical" evidence="1">
    <location>
        <begin position="128"/>
        <end position="144"/>
    </location>
</feature>
<dbReference type="InterPro" id="IPR019587">
    <property type="entry name" value="Polyketide_cyclase/dehydratase"/>
</dbReference>
<dbReference type="EMBL" id="JAGHKP010000003">
    <property type="protein sequence ID" value="MBO9154349.1"/>
    <property type="molecule type" value="Genomic_DNA"/>
</dbReference>
<evidence type="ECO:0000313" key="3">
    <source>
        <dbReference type="Proteomes" id="UP000679126"/>
    </source>
</evidence>
<sequence>MTQDHPLPDGRKYPRRLWIAIGITTFICVFLIWLDTHKLNHYTDGLFLLTPFFSGFCTVLLYGEKNITRGRAFGISLLTLALIFAGLLLLQIDGLICLVMAAPLVIPVNFVGAIIGRSIVNRRKSAKIAVIVLFIAGIPSLGFLEESSPPTVHSVVTSIEIAAPPEAVWRHVVTFPKLDEPEELIFKTGIAYPVDATIDGEGLGAVRHCNFTTGSFVEPITVWDEPRLLKFSVEEQPAPLKELSYTDIDAPHLHDFFVSQEGQFRLQALPNGHTLLEGTTWYYHRIRPAAYWRLWSDHIIHEIHGRVLRHIKKNAEQEIKPIVQHHEAVKSVQMQIQQGFHSIYPSSTCVHNLHYVK</sequence>
<accession>A0ABS3YI27</accession>
<name>A0ABS3YI27_9BACT</name>
<comment type="caution">
    <text evidence="2">The sequence shown here is derived from an EMBL/GenBank/DDBJ whole genome shotgun (WGS) entry which is preliminary data.</text>
</comment>
<organism evidence="2 3">
    <name type="scientific">Chitinophaga chungangae</name>
    <dbReference type="NCBI Taxonomy" id="2821488"/>
    <lineage>
        <taxon>Bacteria</taxon>
        <taxon>Pseudomonadati</taxon>
        <taxon>Bacteroidota</taxon>
        <taxon>Chitinophagia</taxon>
        <taxon>Chitinophagales</taxon>
        <taxon>Chitinophagaceae</taxon>
        <taxon>Chitinophaga</taxon>
    </lineage>
</organism>
<feature type="transmembrane region" description="Helical" evidence="1">
    <location>
        <begin position="17"/>
        <end position="34"/>
    </location>
</feature>
<dbReference type="InterPro" id="IPR023393">
    <property type="entry name" value="START-like_dom_sf"/>
</dbReference>